<evidence type="ECO:0000313" key="1">
    <source>
        <dbReference type="EMBL" id="KZC04766.1"/>
    </source>
</evidence>
<dbReference type="EMBL" id="KQ434783">
    <property type="protein sequence ID" value="KZC04766.1"/>
    <property type="molecule type" value="Genomic_DNA"/>
</dbReference>
<proteinExistence type="predicted"/>
<dbReference type="AlphaFoldDB" id="A0A154NYL8"/>
<accession>A0A154NYL8</accession>
<keyword evidence="2" id="KW-1185">Reference proteome</keyword>
<evidence type="ECO:0000313" key="2">
    <source>
        <dbReference type="Proteomes" id="UP000076502"/>
    </source>
</evidence>
<protein>
    <submittedName>
        <fullName evidence="1">Uncharacterized protein</fullName>
    </submittedName>
</protein>
<organism evidence="1 2">
    <name type="scientific">Dufourea novaeangliae</name>
    <name type="common">Sweat bee</name>
    <dbReference type="NCBI Taxonomy" id="178035"/>
    <lineage>
        <taxon>Eukaryota</taxon>
        <taxon>Metazoa</taxon>
        <taxon>Ecdysozoa</taxon>
        <taxon>Arthropoda</taxon>
        <taxon>Hexapoda</taxon>
        <taxon>Insecta</taxon>
        <taxon>Pterygota</taxon>
        <taxon>Neoptera</taxon>
        <taxon>Endopterygota</taxon>
        <taxon>Hymenoptera</taxon>
        <taxon>Apocrita</taxon>
        <taxon>Aculeata</taxon>
        <taxon>Apoidea</taxon>
        <taxon>Anthophila</taxon>
        <taxon>Halictidae</taxon>
        <taxon>Rophitinae</taxon>
        <taxon>Dufourea</taxon>
    </lineage>
</organism>
<dbReference type="Proteomes" id="UP000076502">
    <property type="component" value="Unassembled WGS sequence"/>
</dbReference>
<name>A0A154NYL8_DUFNO</name>
<gene>
    <name evidence="1" type="ORF">WN55_09565</name>
</gene>
<reference evidence="1 2" key="1">
    <citation type="submission" date="2015-07" db="EMBL/GenBank/DDBJ databases">
        <title>The genome of Dufourea novaeangliae.</title>
        <authorList>
            <person name="Pan H."/>
            <person name="Kapheim K."/>
        </authorList>
    </citation>
    <scope>NUCLEOTIDE SEQUENCE [LARGE SCALE GENOMIC DNA]</scope>
    <source>
        <strain evidence="1">0120121106</strain>
        <tissue evidence="1">Whole body</tissue>
    </source>
</reference>
<sequence length="140" mass="15761">MESDHLFGRFEEGLEPVPAAAFNSAPFATRHTSPSCNLSFPSYCNQRHLSLEFRAFKHLAASVISPRVTRSFFFVSLDTTTPWNPATRGARAHVYGTVFRIEHELPLCISTRRSIVEEKFNWASFQTAKKKTTNAHQSGA</sequence>